<dbReference type="EMBL" id="JAGFBF010000005">
    <property type="protein sequence ID" value="MBO2990097.1"/>
    <property type="molecule type" value="Genomic_DNA"/>
</dbReference>
<evidence type="ECO:0000313" key="2">
    <source>
        <dbReference type="EMBL" id="MBO2990097.1"/>
    </source>
</evidence>
<dbReference type="SUPFAM" id="SSF55298">
    <property type="entry name" value="YjgF-like"/>
    <property type="match status" value="1"/>
</dbReference>
<dbReference type="InterPro" id="IPR013813">
    <property type="entry name" value="Endoribo_LPSP/chorism_mut-like"/>
</dbReference>
<feature type="domain" description="Endoribonuclease L-PSP/chorismate mutase-like" evidence="1">
    <location>
        <begin position="35"/>
        <end position="155"/>
    </location>
</feature>
<dbReference type="PANTHER" id="PTHR43760:SF1">
    <property type="entry name" value="ENDORIBONUCLEASE L-PSP_CHORISMATE MUTASE-LIKE DOMAIN-CONTAINING PROTEIN"/>
    <property type="match status" value="1"/>
</dbReference>
<dbReference type="AlphaFoldDB" id="A0A939QE25"/>
<dbReference type="Proteomes" id="UP000668403">
    <property type="component" value="Unassembled WGS sequence"/>
</dbReference>
<sequence>MSRTSTHLPHGSSEHPRARLAELGFALGAPRSGPYAYDPVAEAHGVAFVSGQIPKWEGSVVYTGAVPHGSDLAEAIAAAELCAVNALEHIDHSIGLDRVERLLKLTVYVASAPEFDDQPAVAEGASLLLRAVLGEAGRHARTAIGVPRLPKNATVEIDLALATSPGPTDPTAVVR</sequence>
<name>A0A939QE25_9MICO</name>
<gene>
    <name evidence="2" type="ORF">J4H85_08850</name>
</gene>
<dbReference type="InterPro" id="IPR035959">
    <property type="entry name" value="RutC-like_sf"/>
</dbReference>
<dbReference type="Pfam" id="PF14588">
    <property type="entry name" value="YjgF_endoribonc"/>
    <property type="match status" value="1"/>
</dbReference>
<dbReference type="RefSeq" id="WP_208238818.1">
    <property type="nucleotide sequence ID" value="NZ_BAAAQU010000002.1"/>
</dbReference>
<reference evidence="2" key="1">
    <citation type="submission" date="2021-03" db="EMBL/GenBank/DDBJ databases">
        <title>Leucobacter chromiisoli sp. nov., isolated from chromium-containing soil of chemical plant.</title>
        <authorList>
            <person name="Xu Z."/>
        </authorList>
    </citation>
    <scope>NUCLEOTIDE SEQUENCE</scope>
    <source>
        <strain evidence="2">K 70/01</strain>
    </source>
</reference>
<proteinExistence type="predicted"/>
<dbReference type="PANTHER" id="PTHR43760">
    <property type="entry name" value="ENDORIBONUCLEASE-RELATED"/>
    <property type="match status" value="1"/>
</dbReference>
<dbReference type="CDD" id="cd02199">
    <property type="entry name" value="YjgF_YER057c_UK114_like_1"/>
    <property type="match status" value="1"/>
</dbReference>
<accession>A0A939QE25</accession>
<comment type="caution">
    <text evidence="2">The sequence shown here is derived from an EMBL/GenBank/DDBJ whole genome shotgun (WGS) entry which is preliminary data.</text>
</comment>
<dbReference type="Gene3D" id="3.30.1330.40">
    <property type="entry name" value="RutC-like"/>
    <property type="match status" value="1"/>
</dbReference>
<protein>
    <submittedName>
        <fullName evidence="2">RidA family protein</fullName>
    </submittedName>
</protein>
<evidence type="ECO:0000313" key="3">
    <source>
        <dbReference type="Proteomes" id="UP000668403"/>
    </source>
</evidence>
<keyword evidence="3" id="KW-1185">Reference proteome</keyword>
<organism evidence="2 3">
    <name type="scientific">Leucobacter tardus</name>
    <dbReference type="NCBI Taxonomy" id="501483"/>
    <lineage>
        <taxon>Bacteria</taxon>
        <taxon>Bacillati</taxon>
        <taxon>Actinomycetota</taxon>
        <taxon>Actinomycetes</taxon>
        <taxon>Micrococcales</taxon>
        <taxon>Microbacteriaceae</taxon>
        <taxon>Leucobacter</taxon>
    </lineage>
</organism>
<evidence type="ECO:0000259" key="1">
    <source>
        <dbReference type="Pfam" id="PF14588"/>
    </source>
</evidence>